<gene>
    <name evidence="2" type="ORF">L873DRAFT_1799327</name>
</gene>
<proteinExistence type="predicted"/>
<keyword evidence="3" id="KW-1185">Reference proteome</keyword>
<organism evidence="2 3">
    <name type="scientific">Choiromyces venosus 120613-1</name>
    <dbReference type="NCBI Taxonomy" id="1336337"/>
    <lineage>
        <taxon>Eukaryota</taxon>
        <taxon>Fungi</taxon>
        <taxon>Dikarya</taxon>
        <taxon>Ascomycota</taxon>
        <taxon>Pezizomycotina</taxon>
        <taxon>Pezizomycetes</taxon>
        <taxon>Pezizales</taxon>
        <taxon>Tuberaceae</taxon>
        <taxon>Choiromyces</taxon>
    </lineage>
</organism>
<evidence type="ECO:0000313" key="3">
    <source>
        <dbReference type="Proteomes" id="UP000276215"/>
    </source>
</evidence>
<name>A0A3N4K7M3_9PEZI</name>
<evidence type="ECO:0000256" key="1">
    <source>
        <dbReference type="SAM" id="MobiDB-lite"/>
    </source>
</evidence>
<reference evidence="2 3" key="1">
    <citation type="journal article" date="2018" name="Nat. Ecol. Evol.">
        <title>Pezizomycetes genomes reveal the molecular basis of ectomycorrhizal truffle lifestyle.</title>
        <authorList>
            <person name="Murat C."/>
            <person name="Payen T."/>
            <person name="Noel B."/>
            <person name="Kuo A."/>
            <person name="Morin E."/>
            <person name="Chen J."/>
            <person name="Kohler A."/>
            <person name="Krizsan K."/>
            <person name="Balestrini R."/>
            <person name="Da Silva C."/>
            <person name="Montanini B."/>
            <person name="Hainaut M."/>
            <person name="Levati E."/>
            <person name="Barry K.W."/>
            <person name="Belfiori B."/>
            <person name="Cichocki N."/>
            <person name="Clum A."/>
            <person name="Dockter R.B."/>
            <person name="Fauchery L."/>
            <person name="Guy J."/>
            <person name="Iotti M."/>
            <person name="Le Tacon F."/>
            <person name="Lindquist E.A."/>
            <person name="Lipzen A."/>
            <person name="Malagnac F."/>
            <person name="Mello A."/>
            <person name="Molinier V."/>
            <person name="Miyauchi S."/>
            <person name="Poulain J."/>
            <person name="Riccioni C."/>
            <person name="Rubini A."/>
            <person name="Sitrit Y."/>
            <person name="Splivallo R."/>
            <person name="Traeger S."/>
            <person name="Wang M."/>
            <person name="Zifcakova L."/>
            <person name="Wipf D."/>
            <person name="Zambonelli A."/>
            <person name="Paolocci F."/>
            <person name="Nowrousian M."/>
            <person name="Ottonello S."/>
            <person name="Baldrian P."/>
            <person name="Spatafora J.W."/>
            <person name="Henrissat B."/>
            <person name="Nagy L.G."/>
            <person name="Aury J.M."/>
            <person name="Wincker P."/>
            <person name="Grigoriev I.V."/>
            <person name="Bonfante P."/>
            <person name="Martin F.M."/>
        </authorList>
    </citation>
    <scope>NUCLEOTIDE SEQUENCE [LARGE SCALE GENOMIC DNA]</scope>
    <source>
        <strain evidence="2 3">120613-1</strain>
    </source>
</reference>
<dbReference type="EMBL" id="ML120358">
    <property type="protein sequence ID" value="RPB04451.1"/>
    <property type="molecule type" value="Genomic_DNA"/>
</dbReference>
<accession>A0A3N4K7M3</accession>
<sequence>MARIPCLSLSLSSCSSSSSRYDTPLPPPPKHEADPQVTKSSSDLPWTHYSLSYCTVQLVLVIF</sequence>
<feature type="compositionally biased region" description="Low complexity" evidence="1">
    <location>
        <begin position="1"/>
        <end position="19"/>
    </location>
</feature>
<feature type="region of interest" description="Disordered" evidence="1">
    <location>
        <begin position="1"/>
        <end position="43"/>
    </location>
</feature>
<protein>
    <submittedName>
        <fullName evidence="2">Uncharacterized protein</fullName>
    </submittedName>
</protein>
<dbReference type="AlphaFoldDB" id="A0A3N4K7M3"/>
<dbReference type="Proteomes" id="UP000276215">
    <property type="component" value="Unassembled WGS sequence"/>
</dbReference>
<evidence type="ECO:0000313" key="2">
    <source>
        <dbReference type="EMBL" id="RPB04451.1"/>
    </source>
</evidence>